<keyword evidence="1" id="KW-0812">Transmembrane</keyword>
<keyword evidence="1" id="KW-0472">Membrane</keyword>
<evidence type="ECO:0000256" key="1">
    <source>
        <dbReference type="SAM" id="Phobius"/>
    </source>
</evidence>
<organism evidence="3 4">
    <name type="scientific">Pedobacter steynii</name>
    <dbReference type="NCBI Taxonomy" id="430522"/>
    <lineage>
        <taxon>Bacteria</taxon>
        <taxon>Pseudomonadati</taxon>
        <taxon>Bacteroidota</taxon>
        <taxon>Sphingobacteriia</taxon>
        <taxon>Sphingobacteriales</taxon>
        <taxon>Sphingobacteriaceae</taxon>
        <taxon>Pedobacter</taxon>
    </lineage>
</organism>
<dbReference type="Proteomes" id="UP000094313">
    <property type="component" value="Chromosome"/>
</dbReference>
<dbReference type="KEGG" id="psty:BFS30_06580"/>
<keyword evidence="4" id="KW-1185">Reference proteome</keyword>
<feature type="transmembrane region" description="Helical" evidence="1">
    <location>
        <begin position="65"/>
        <end position="89"/>
    </location>
</feature>
<dbReference type="Pfam" id="PF07853">
    <property type="entry name" value="DUF1648"/>
    <property type="match status" value="1"/>
</dbReference>
<protein>
    <recommendedName>
        <fullName evidence="2">DUF1648 domain-containing protein</fullName>
    </recommendedName>
</protein>
<evidence type="ECO:0000313" key="3">
    <source>
        <dbReference type="EMBL" id="AOM76861.1"/>
    </source>
</evidence>
<accession>A0A1D7QDV6</accession>
<keyword evidence="1" id="KW-1133">Transmembrane helix</keyword>
<feature type="transmembrane region" description="Helical" evidence="1">
    <location>
        <begin position="110"/>
        <end position="130"/>
    </location>
</feature>
<dbReference type="EMBL" id="CP017141">
    <property type="protein sequence ID" value="AOM76861.1"/>
    <property type="molecule type" value="Genomic_DNA"/>
</dbReference>
<dbReference type="InterPro" id="IPR012867">
    <property type="entry name" value="DUF1648"/>
</dbReference>
<dbReference type="OrthoDB" id="9808690at2"/>
<feature type="domain" description="DUF1648" evidence="2">
    <location>
        <begin position="26"/>
        <end position="62"/>
    </location>
</feature>
<sequence>MSAEKRPVLKLQLSFVDKGLEALGLLLLLTGWTYLVLAYSKLPESIPTHFSISGKPNAFGHKSDLYNLMTVATALYLLLTIANLFPQYFNYLRSITAENARRQYTIATRILRYLKVMIVFIFVALVWITARY</sequence>
<name>A0A1D7QDV6_9SPHI</name>
<dbReference type="RefSeq" id="WP_069378554.1">
    <property type="nucleotide sequence ID" value="NZ_CP017141.1"/>
</dbReference>
<evidence type="ECO:0000313" key="4">
    <source>
        <dbReference type="Proteomes" id="UP000094313"/>
    </source>
</evidence>
<dbReference type="AlphaFoldDB" id="A0A1D7QDV6"/>
<feature type="transmembrane region" description="Helical" evidence="1">
    <location>
        <begin position="20"/>
        <end position="40"/>
    </location>
</feature>
<reference evidence="3 4" key="1">
    <citation type="submission" date="2016-08" db="EMBL/GenBank/DDBJ databases">
        <authorList>
            <person name="Seilhamer J.J."/>
        </authorList>
    </citation>
    <scope>NUCLEOTIDE SEQUENCE [LARGE SCALE GENOMIC DNA]</scope>
    <source>
        <strain evidence="3 4">DX4</strain>
    </source>
</reference>
<evidence type="ECO:0000259" key="2">
    <source>
        <dbReference type="Pfam" id="PF07853"/>
    </source>
</evidence>
<proteinExistence type="predicted"/>
<gene>
    <name evidence="3" type="ORF">BFS30_06580</name>
</gene>